<keyword evidence="3" id="KW-0731">Sigma factor</keyword>
<accession>A0A5B2VRN9</accession>
<dbReference type="SUPFAM" id="SSF88659">
    <property type="entry name" value="Sigma3 and sigma4 domains of RNA polymerase sigma factors"/>
    <property type="match status" value="1"/>
</dbReference>
<dbReference type="Pfam" id="PF04542">
    <property type="entry name" value="Sigma70_r2"/>
    <property type="match status" value="1"/>
</dbReference>
<dbReference type="RefSeq" id="WP_149838795.1">
    <property type="nucleotide sequence ID" value="NZ_VUOC01000003.1"/>
</dbReference>
<dbReference type="InterPro" id="IPR014284">
    <property type="entry name" value="RNA_pol_sigma-70_dom"/>
</dbReference>
<gene>
    <name evidence="7" type="ORF">F0L74_15320</name>
</gene>
<dbReference type="InterPro" id="IPR014327">
    <property type="entry name" value="RNA_pol_sigma70_bacteroid"/>
</dbReference>
<evidence type="ECO:0000256" key="3">
    <source>
        <dbReference type="ARBA" id="ARBA00023082"/>
    </source>
</evidence>
<name>A0A5B2VRN9_9BACT</name>
<dbReference type="SUPFAM" id="SSF88946">
    <property type="entry name" value="Sigma2 domain of RNA polymerase sigma factors"/>
    <property type="match status" value="1"/>
</dbReference>
<dbReference type="EMBL" id="VUOC01000003">
    <property type="protein sequence ID" value="KAA2241280.1"/>
    <property type="molecule type" value="Genomic_DNA"/>
</dbReference>
<dbReference type="InterPro" id="IPR036388">
    <property type="entry name" value="WH-like_DNA-bd_sf"/>
</dbReference>
<evidence type="ECO:0000313" key="7">
    <source>
        <dbReference type="EMBL" id="KAA2241280.1"/>
    </source>
</evidence>
<evidence type="ECO:0000259" key="5">
    <source>
        <dbReference type="Pfam" id="PF04542"/>
    </source>
</evidence>
<keyword evidence="2" id="KW-0805">Transcription regulation</keyword>
<comment type="caution">
    <text evidence="7">The sequence shown here is derived from an EMBL/GenBank/DDBJ whole genome shotgun (WGS) entry which is preliminary data.</text>
</comment>
<evidence type="ECO:0000256" key="4">
    <source>
        <dbReference type="ARBA" id="ARBA00023163"/>
    </source>
</evidence>
<reference evidence="7 8" key="2">
    <citation type="submission" date="2019-09" db="EMBL/GenBank/DDBJ databases">
        <authorList>
            <person name="Jin C."/>
        </authorList>
    </citation>
    <scope>NUCLEOTIDE SEQUENCE [LARGE SCALE GENOMIC DNA]</scope>
    <source>
        <strain evidence="7 8">BN140078</strain>
    </source>
</reference>
<dbReference type="InterPro" id="IPR013324">
    <property type="entry name" value="RNA_pol_sigma_r3/r4-like"/>
</dbReference>
<dbReference type="GO" id="GO:0006352">
    <property type="term" value="P:DNA-templated transcription initiation"/>
    <property type="evidence" value="ECO:0007669"/>
    <property type="project" value="InterPro"/>
</dbReference>
<proteinExistence type="inferred from homology"/>
<dbReference type="InterPro" id="IPR013325">
    <property type="entry name" value="RNA_pol_sigma_r2"/>
</dbReference>
<dbReference type="AlphaFoldDB" id="A0A5B2VRN9"/>
<reference evidence="7 8" key="1">
    <citation type="submission" date="2019-09" db="EMBL/GenBank/DDBJ databases">
        <title>Chitinophaga ginsengihumi sp. nov., isolated from soil of ginseng rhizosphere.</title>
        <authorList>
            <person name="Lee J."/>
        </authorList>
    </citation>
    <scope>NUCLEOTIDE SEQUENCE [LARGE SCALE GENOMIC DNA]</scope>
    <source>
        <strain evidence="7 8">BN140078</strain>
    </source>
</reference>
<dbReference type="GO" id="GO:0003677">
    <property type="term" value="F:DNA binding"/>
    <property type="evidence" value="ECO:0007669"/>
    <property type="project" value="InterPro"/>
</dbReference>
<dbReference type="PANTHER" id="PTHR43133:SF46">
    <property type="entry name" value="RNA POLYMERASE SIGMA-70 FACTOR ECF SUBFAMILY"/>
    <property type="match status" value="1"/>
</dbReference>
<dbReference type="InterPro" id="IPR039425">
    <property type="entry name" value="RNA_pol_sigma-70-like"/>
</dbReference>
<protein>
    <submittedName>
        <fullName evidence="7">RNA polymerase sigma-70 factor</fullName>
    </submittedName>
</protein>
<evidence type="ECO:0000259" key="6">
    <source>
        <dbReference type="Pfam" id="PF08281"/>
    </source>
</evidence>
<evidence type="ECO:0000256" key="2">
    <source>
        <dbReference type="ARBA" id="ARBA00023015"/>
    </source>
</evidence>
<feature type="domain" description="RNA polymerase sigma-70 region 2" evidence="5">
    <location>
        <begin position="21"/>
        <end position="87"/>
    </location>
</feature>
<dbReference type="NCBIfam" id="TIGR02937">
    <property type="entry name" value="sigma70-ECF"/>
    <property type="match status" value="1"/>
</dbReference>
<dbReference type="Pfam" id="PF08281">
    <property type="entry name" value="Sigma70_r4_2"/>
    <property type="match status" value="1"/>
</dbReference>
<keyword evidence="4" id="KW-0804">Transcription</keyword>
<dbReference type="InterPro" id="IPR013249">
    <property type="entry name" value="RNA_pol_sigma70_r4_t2"/>
</dbReference>
<dbReference type="Gene3D" id="1.10.10.10">
    <property type="entry name" value="Winged helix-like DNA-binding domain superfamily/Winged helix DNA-binding domain"/>
    <property type="match status" value="1"/>
</dbReference>
<evidence type="ECO:0000256" key="1">
    <source>
        <dbReference type="ARBA" id="ARBA00010641"/>
    </source>
</evidence>
<sequence>MNETVLIDGLKKGEEAVLRQLFEQLYPRLCHFARGILQNDIEAEDLVQEAFMKLWRQRQQFSSYAAVRSFLYTSIRNAALNILKHQRVVREHAGAENASEAEEINAEHHLIAAEVSGQLQQALAKLPPGCKQVMELGYLQGLRNNEIANLLQVSVNTIKTQKARGLYLLKGWLKLSRILLFLLK</sequence>
<dbReference type="Proteomes" id="UP000324611">
    <property type="component" value="Unassembled WGS sequence"/>
</dbReference>
<comment type="similarity">
    <text evidence="1">Belongs to the sigma-70 factor family. ECF subfamily.</text>
</comment>
<dbReference type="InterPro" id="IPR007627">
    <property type="entry name" value="RNA_pol_sigma70_r2"/>
</dbReference>
<dbReference type="PANTHER" id="PTHR43133">
    <property type="entry name" value="RNA POLYMERASE ECF-TYPE SIGMA FACTO"/>
    <property type="match status" value="1"/>
</dbReference>
<dbReference type="NCBIfam" id="TIGR02985">
    <property type="entry name" value="Sig70_bacteroi1"/>
    <property type="match status" value="1"/>
</dbReference>
<dbReference type="GO" id="GO:0016987">
    <property type="term" value="F:sigma factor activity"/>
    <property type="evidence" value="ECO:0007669"/>
    <property type="project" value="UniProtKB-KW"/>
</dbReference>
<feature type="domain" description="RNA polymerase sigma factor 70 region 4 type 2" evidence="6">
    <location>
        <begin position="117"/>
        <end position="167"/>
    </location>
</feature>
<keyword evidence="8" id="KW-1185">Reference proteome</keyword>
<evidence type="ECO:0000313" key="8">
    <source>
        <dbReference type="Proteomes" id="UP000324611"/>
    </source>
</evidence>
<dbReference type="Gene3D" id="1.10.1740.10">
    <property type="match status" value="1"/>
</dbReference>
<organism evidence="7 8">
    <name type="scientific">Chitinophaga agrisoli</name>
    <dbReference type="NCBI Taxonomy" id="2607653"/>
    <lineage>
        <taxon>Bacteria</taxon>
        <taxon>Pseudomonadati</taxon>
        <taxon>Bacteroidota</taxon>
        <taxon>Chitinophagia</taxon>
        <taxon>Chitinophagales</taxon>
        <taxon>Chitinophagaceae</taxon>
        <taxon>Chitinophaga</taxon>
    </lineage>
</organism>